<feature type="compositionally biased region" description="Polar residues" evidence="1">
    <location>
        <begin position="61"/>
        <end position="70"/>
    </location>
</feature>
<dbReference type="EMBL" id="KV921439">
    <property type="protein sequence ID" value="ORE15086.1"/>
    <property type="molecule type" value="Genomic_DNA"/>
</dbReference>
<dbReference type="VEuPathDB" id="FungiDB:BCV72DRAFT_69503"/>
<feature type="region of interest" description="Disordered" evidence="1">
    <location>
        <begin position="172"/>
        <end position="229"/>
    </location>
</feature>
<sequence length="934" mass="108389">MKSQNSLMINSNLGVNDTSNSSAGDLDNDSDFFRLFDLDDVDNRGMSGQPENKSDHVDQPTVEQNQLQEQKPSIELNSQFHNHPLEAVIILEDNKSNAKNSRQEVAPSDTNEFIESMKTLEIDNDETHYRPGITLRKRKDIQLHPFTIEKNKFKSLLKGSSITRVVSSVEPTITEDQSDTEFVPDAREEEDPSLPIDCTQSALDDDSQPKEVMHIDSHNPRSVSPEAQKREKRIITYSKKRRTKATSSSHREKLKEKIFEAKRLEEELGPFIDILEHKPMSHNQQNNTSQSTLSSSLDFLKDHNSNDAELMLVDDNEDEQPVFLHRRRLRRRIESDDDDDDDEEEQLQQDDHDSIFDFPENVESLTGGYTSRKIIPAEKNENDVVPVVDDEFEYRPAKRRRVKVADLRKNKNILKGVLPASFLKVYERELNEEENRSTSRTARHSALRKRKSDNNKKISTLDQPFDAFLGSQSEFNEDRSSEQYDSYRYASSTRPIHEKMHSKSQSSRSIHRNRIDEYFNHDTEAIEDNRIPHRQSTIQVRKTSQVLTQRPASKAKKRRKRPRRTMDDIYIHPQPKARTHLSQHRSFQQTLDDMSISSKRAYNDGHLTVQRPSVEWVRNVAEYLRSTKNAASLRPIPKYTLSLEEVVEKIQRVFDPDLRCSVRLKNTVYLHHRLLQPLLSTQPNAKRAYVHLKSSFENPVIFHRRIFWTDIGPDRKELIQSLFKCASKLIADSCSRTYGMPFDTESDEIPDLDMFCVFVSVYLTQWLPLQEPMHATLMTQVFGEEIRAMANYIRHIVKSISHTILSWKLIVKTMIFILDWSCRLHLIGINESEWSVSECTQMLIDILVMIGHECITSQEKSFVIEAWICLLQIMTVSSSQGGYYFSGETFMSQLRSAIGKQRGQTNSWIVSETDLQKETWWTNALTCILEKYMS</sequence>
<feature type="region of interest" description="Disordered" evidence="1">
    <location>
        <begin position="279"/>
        <end position="300"/>
    </location>
</feature>
<name>A0A1X0RSR0_RHIZD</name>
<feature type="compositionally biased region" description="Acidic residues" evidence="1">
    <location>
        <begin position="335"/>
        <end position="348"/>
    </location>
</feature>
<gene>
    <name evidence="2" type="ORF">BCV71DRAFT_257567</name>
</gene>
<reference evidence="2 3" key="1">
    <citation type="journal article" date="2016" name="Proc. Natl. Acad. Sci. U.S.A.">
        <title>Lipid metabolic changes in an early divergent fungus govern the establishment of a mutualistic symbiosis with endobacteria.</title>
        <authorList>
            <person name="Lastovetsky O.A."/>
            <person name="Gaspar M.L."/>
            <person name="Mondo S.J."/>
            <person name="LaButti K.M."/>
            <person name="Sandor L."/>
            <person name="Grigoriev I.V."/>
            <person name="Henry S.A."/>
            <person name="Pawlowska T.E."/>
        </authorList>
    </citation>
    <scope>NUCLEOTIDE SEQUENCE [LARGE SCALE GENOMIC DNA]</scope>
    <source>
        <strain evidence="2 3">ATCC 11559</strain>
    </source>
</reference>
<feature type="compositionally biased region" description="Low complexity" evidence="1">
    <location>
        <begin position="283"/>
        <end position="297"/>
    </location>
</feature>
<feature type="compositionally biased region" description="Basic and acidic residues" evidence="1">
    <location>
        <begin position="207"/>
        <end position="219"/>
    </location>
</feature>
<organism evidence="2 3">
    <name type="scientific">Rhizopus microsporus</name>
    <dbReference type="NCBI Taxonomy" id="58291"/>
    <lineage>
        <taxon>Eukaryota</taxon>
        <taxon>Fungi</taxon>
        <taxon>Fungi incertae sedis</taxon>
        <taxon>Mucoromycota</taxon>
        <taxon>Mucoromycotina</taxon>
        <taxon>Mucoromycetes</taxon>
        <taxon>Mucorales</taxon>
        <taxon>Mucorineae</taxon>
        <taxon>Rhizopodaceae</taxon>
        <taxon>Rhizopus</taxon>
    </lineage>
</organism>
<accession>A0A1X0RSR0</accession>
<feature type="region of interest" description="Disordered" evidence="1">
    <location>
        <begin position="430"/>
        <end position="459"/>
    </location>
</feature>
<evidence type="ECO:0000313" key="3">
    <source>
        <dbReference type="Proteomes" id="UP000242381"/>
    </source>
</evidence>
<feature type="region of interest" description="Disordered" evidence="1">
    <location>
        <begin position="491"/>
        <end position="510"/>
    </location>
</feature>
<dbReference type="OMA" id="IGHECIT"/>
<feature type="compositionally biased region" description="Basic residues" evidence="1">
    <location>
        <begin position="441"/>
        <end position="451"/>
    </location>
</feature>
<feature type="compositionally biased region" description="Polar residues" evidence="1">
    <location>
        <begin position="1"/>
        <end position="23"/>
    </location>
</feature>
<protein>
    <submittedName>
        <fullName evidence="2">Uncharacterized protein</fullName>
    </submittedName>
</protein>
<dbReference type="Proteomes" id="UP000242381">
    <property type="component" value="Unassembled WGS sequence"/>
</dbReference>
<evidence type="ECO:0000256" key="1">
    <source>
        <dbReference type="SAM" id="MobiDB-lite"/>
    </source>
</evidence>
<dbReference type="AlphaFoldDB" id="A0A1X0RSR0"/>
<feature type="region of interest" description="Disordered" evidence="1">
    <location>
        <begin position="334"/>
        <end position="361"/>
    </location>
</feature>
<feature type="region of interest" description="Disordered" evidence="1">
    <location>
        <begin position="541"/>
        <end position="563"/>
    </location>
</feature>
<feature type="region of interest" description="Disordered" evidence="1">
    <location>
        <begin position="1"/>
        <end position="70"/>
    </location>
</feature>
<evidence type="ECO:0000313" key="2">
    <source>
        <dbReference type="EMBL" id="ORE15086.1"/>
    </source>
</evidence>
<feature type="compositionally biased region" description="Basic and acidic residues" evidence="1">
    <location>
        <begin position="31"/>
        <end position="43"/>
    </location>
</feature>
<proteinExistence type="predicted"/>
<feature type="compositionally biased region" description="Basic residues" evidence="1">
    <location>
        <begin position="553"/>
        <end position="563"/>
    </location>
</feature>